<feature type="transmembrane region" description="Helical" evidence="1">
    <location>
        <begin position="168"/>
        <end position="187"/>
    </location>
</feature>
<feature type="transmembrane region" description="Helical" evidence="1">
    <location>
        <begin position="199"/>
        <end position="221"/>
    </location>
</feature>
<proteinExistence type="predicted"/>
<sequence length="273" mass="30774">MESAQLISQNITRDINQILTSLNRKHIEIFPYSPFYVFYEQYRGIVKTAILQIILSLACIFCVNTLLLGMDPWSAFIVVIVIALILLNMVGSMWWWAIDFNAISVVNLVMSVGISVEFCAHIVRAFTLSLKPTRLERASDSLCSVGCSVLSGITMTKLGGIGCISSRISYFVARAAPLMHTFVLAFAHSKIFKIYYFRMYLNIVLIGAAHGLILLPVLLSYCGPPINRRRLFINNLNKNKSKFITNNNIIKLPYGTRNNKNKQNEVCSTLLQH</sequence>
<evidence type="ECO:0000313" key="3">
    <source>
        <dbReference type="WBParaSite" id="Minc3s00004g00251"/>
    </source>
</evidence>
<dbReference type="GO" id="GO:0005886">
    <property type="term" value="C:plasma membrane"/>
    <property type="evidence" value="ECO:0007669"/>
    <property type="project" value="TreeGrafter"/>
</dbReference>
<feature type="transmembrane region" description="Helical" evidence="1">
    <location>
        <begin position="102"/>
        <end position="126"/>
    </location>
</feature>
<dbReference type="Gene3D" id="1.20.1640.10">
    <property type="entry name" value="Multidrug efflux transporter AcrB transmembrane domain"/>
    <property type="match status" value="1"/>
</dbReference>
<keyword evidence="2" id="KW-1185">Reference proteome</keyword>
<dbReference type="WBParaSite" id="Minc3s00004g00251">
    <property type="protein sequence ID" value="Minc3s00004g00251"/>
    <property type="gene ID" value="Minc3s00004g00251"/>
</dbReference>
<accession>A0A914KG08</accession>
<protein>
    <submittedName>
        <fullName evidence="3">Uncharacterized protein</fullName>
    </submittedName>
</protein>
<dbReference type="PANTHER" id="PTHR45727">
    <property type="entry name" value="NPC INTRACELLULAR CHOLESTEROL TRANSPORTER 1"/>
    <property type="match status" value="1"/>
</dbReference>
<evidence type="ECO:0000256" key="1">
    <source>
        <dbReference type="SAM" id="Phobius"/>
    </source>
</evidence>
<keyword evidence="1" id="KW-1133">Transmembrane helix</keyword>
<dbReference type="Proteomes" id="UP000887563">
    <property type="component" value="Unplaced"/>
</dbReference>
<dbReference type="GO" id="GO:0015918">
    <property type="term" value="P:sterol transport"/>
    <property type="evidence" value="ECO:0007669"/>
    <property type="project" value="TreeGrafter"/>
</dbReference>
<dbReference type="GO" id="GO:0042632">
    <property type="term" value="P:cholesterol homeostasis"/>
    <property type="evidence" value="ECO:0007669"/>
    <property type="project" value="TreeGrafter"/>
</dbReference>
<dbReference type="PANTHER" id="PTHR45727:SF2">
    <property type="entry name" value="NPC INTRACELLULAR CHOLESTEROL TRANSPORTER 1"/>
    <property type="match status" value="1"/>
</dbReference>
<dbReference type="GO" id="GO:0030299">
    <property type="term" value="P:intestinal cholesterol absorption"/>
    <property type="evidence" value="ECO:0007669"/>
    <property type="project" value="TreeGrafter"/>
</dbReference>
<feature type="transmembrane region" description="Helical" evidence="1">
    <location>
        <begin position="75"/>
        <end position="96"/>
    </location>
</feature>
<feature type="transmembrane region" description="Helical" evidence="1">
    <location>
        <begin position="49"/>
        <end position="68"/>
    </location>
</feature>
<dbReference type="AlphaFoldDB" id="A0A914KG08"/>
<keyword evidence="1" id="KW-0812">Transmembrane</keyword>
<dbReference type="SUPFAM" id="SSF82866">
    <property type="entry name" value="Multidrug efflux transporter AcrB transmembrane domain"/>
    <property type="match status" value="1"/>
</dbReference>
<feature type="transmembrane region" description="Helical" evidence="1">
    <location>
        <begin position="138"/>
        <end position="156"/>
    </location>
</feature>
<name>A0A914KG08_MELIC</name>
<dbReference type="GO" id="GO:0015485">
    <property type="term" value="F:cholesterol binding"/>
    <property type="evidence" value="ECO:0007669"/>
    <property type="project" value="TreeGrafter"/>
</dbReference>
<organism evidence="2 3">
    <name type="scientific">Meloidogyne incognita</name>
    <name type="common">Southern root-knot nematode worm</name>
    <name type="synonym">Oxyuris incognita</name>
    <dbReference type="NCBI Taxonomy" id="6306"/>
    <lineage>
        <taxon>Eukaryota</taxon>
        <taxon>Metazoa</taxon>
        <taxon>Ecdysozoa</taxon>
        <taxon>Nematoda</taxon>
        <taxon>Chromadorea</taxon>
        <taxon>Rhabditida</taxon>
        <taxon>Tylenchina</taxon>
        <taxon>Tylenchomorpha</taxon>
        <taxon>Tylenchoidea</taxon>
        <taxon>Meloidogynidae</taxon>
        <taxon>Meloidogyninae</taxon>
        <taxon>Meloidogyne</taxon>
        <taxon>Meloidogyne incognita group</taxon>
    </lineage>
</organism>
<reference evidence="3" key="1">
    <citation type="submission" date="2022-11" db="UniProtKB">
        <authorList>
            <consortium name="WormBaseParasite"/>
        </authorList>
    </citation>
    <scope>IDENTIFICATION</scope>
</reference>
<keyword evidence="1" id="KW-0472">Membrane</keyword>
<evidence type="ECO:0000313" key="2">
    <source>
        <dbReference type="Proteomes" id="UP000887563"/>
    </source>
</evidence>